<protein>
    <submittedName>
        <fullName evidence="1">Uncharacterized protein</fullName>
    </submittedName>
</protein>
<reference evidence="1 2" key="1">
    <citation type="submission" date="2015-12" db="EMBL/GenBank/DDBJ databases">
        <title>Diversity of Burkholderia near neighbor genomes.</title>
        <authorList>
            <person name="Sahl J."/>
            <person name="Wagner D."/>
            <person name="Keim P."/>
        </authorList>
    </citation>
    <scope>NUCLEOTIDE SEQUENCE [LARGE SCALE GENOMIC DNA]</scope>
    <source>
        <strain evidence="1 2">BDU6</strain>
    </source>
</reference>
<sequence length="233" mass="25118">MPSAYCSPTGYARAVHVAFGLSSRWRGPSRLRCVYGALLSPGARRIAALTFERGRRIGGGHGDVVSAMLGHDSASAPRDASDDEIACVVLDDANALSPGLADAVTAVRVRRWEAAEPLSRVGRARSPRTARARTRADACCSRAITWARRGPTVRRRRGCGRREGARPANVCFPMAACAAACGVVLRRLSLVPTHARWAPVFLVSLADVRAMRARRRGAFTRGRPRTFDTPSLT</sequence>
<accession>A0A1B4FMF4</accession>
<dbReference type="AlphaFoldDB" id="A0A1B4FMF4"/>
<dbReference type="KEGG" id="buu:WS70_24045"/>
<gene>
    <name evidence="1" type="ORF">WS70_24045</name>
</gene>
<dbReference type="EMBL" id="CP013387">
    <property type="protein sequence ID" value="AOJ04833.1"/>
    <property type="molecule type" value="Genomic_DNA"/>
</dbReference>
<proteinExistence type="predicted"/>
<evidence type="ECO:0000313" key="1">
    <source>
        <dbReference type="EMBL" id="AOJ04833.1"/>
    </source>
</evidence>
<name>A0A1B4FMF4_9BURK</name>
<keyword evidence="2" id="KW-1185">Reference proteome</keyword>
<organism evidence="1 2">
    <name type="scientific">Burkholderia mayonis</name>
    <dbReference type="NCBI Taxonomy" id="1385591"/>
    <lineage>
        <taxon>Bacteria</taxon>
        <taxon>Pseudomonadati</taxon>
        <taxon>Pseudomonadota</taxon>
        <taxon>Betaproteobacteria</taxon>
        <taxon>Burkholderiales</taxon>
        <taxon>Burkholderiaceae</taxon>
        <taxon>Burkholderia</taxon>
        <taxon>pseudomallei group</taxon>
    </lineage>
</organism>
<dbReference type="Proteomes" id="UP000062519">
    <property type="component" value="Chromosome 2"/>
</dbReference>
<dbReference type="Gene3D" id="3.90.660.20">
    <property type="entry name" value="Protoporphyrinogen oxidase, mitochondrial, domain 2"/>
    <property type="match status" value="1"/>
</dbReference>
<evidence type="ECO:0000313" key="2">
    <source>
        <dbReference type="Proteomes" id="UP000062519"/>
    </source>
</evidence>